<comment type="caution">
    <text evidence="1">The sequence shown here is derived from an EMBL/GenBank/DDBJ whole genome shotgun (WGS) entry which is preliminary data.</text>
</comment>
<gene>
    <name evidence="1" type="ORF">JKP88DRAFT_161406</name>
</gene>
<dbReference type="InterPro" id="IPR037274">
    <property type="entry name" value="Znf_CHY_sf"/>
</dbReference>
<dbReference type="AlphaFoldDB" id="A0A835ZAP3"/>
<sequence>MCVHVLNAQVAIQCQTCKGFFDCAECHDSAPVVNHGFCPGNGVVTFTCKQCQIVFQKDLATFDDLDKACPNCHTCFVMQAMTPEGQLHAHCMKLLDADLEEILQGF</sequence>
<dbReference type="OrthoDB" id="411372at2759"/>
<organism evidence="1 2">
    <name type="scientific">Tribonema minus</name>
    <dbReference type="NCBI Taxonomy" id="303371"/>
    <lineage>
        <taxon>Eukaryota</taxon>
        <taxon>Sar</taxon>
        <taxon>Stramenopiles</taxon>
        <taxon>Ochrophyta</taxon>
        <taxon>PX clade</taxon>
        <taxon>Xanthophyceae</taxon>
        <taxon>Tribonematales</taxon>
        <taxon>Tribonemataceae</taxon>
        <taxon>Tribonema</taxon>
    </lineage>
</organism>
<evidence type="ECO:0000313" key="2">
    <source>
        <dbReference type="Proteomes" id="UP000664859"/>
    </source>
</evidence>
<dbReference type="GO" id="GO:0008270">
    <property type="term" value="F:zinc ion binding"/>
    <property type="evidence" value="ECO:0007669"/>
    <property type="project" value="InterPro"/>
</dbReference>
<reference evidence="1" key="1">
    <citation type="submission" date="2021-02" db="EMBL/GenBank/DDBJ databases">
        <title>First Annotated Genome of the Yellow-green Alga Tribonema minus.</title>
        <authorList>
            <person name="Mahan K.M."/>
        </authorList>
    </citation>
    <scope>NUCLEOTIDE SEQUENCE</scope>
    <source>
        <strain evidence="1">UTEX B ZZ1240</strain>
    </source>
</reference>
<dbReference type="EMBL" id="JAFCMP010000079">
    <property type="protein sequence ID" value="KAG5187940.1"/>
    <property type="molecule type" value="Genomic_DNA"/>
</dbReference>
<protein>
    <recommendedName>
        <fullName evidence="3">CHY-type domain-containing protein</fullName>
    </recommendedName>
</protein>
<accession>A0A835ZAP3</accession>
<dbReference type="PANTHER" id="PTHR28082">
    <property type="entry name" value="ZINC FINGER PROTEIN"/>
    <property type="match status" value="1"/>
</dbReference>
<dbReference type="GO" id="GO:0045041">
    <property type="term" value="P:protein import into mitochondrial intermembrane space"/>
    <property type="evidence" value="ECO:0007669"/>
    <property type="project" value="TreeGrafter"/>
</dbReference>
<keyword evidence="2" id="KW-1185">Reference proteome</keyword>
<proteinExistence type="predicted"/>
<dbReference type="GO" id="GO:0005758">
    <property type="term" value="C:mitochondrial intermembrane space"/>
    <property type="evidence" value="ECO:0007669"/>
    <property type="project" value="TreeGrafter"/>
</dbReference>
<dbReference type="PANTHER" id="PTHR28082:SF2">
    <property type="entry name" value="CHY-TYPE DOMAIN-CONTAINING PROTEIN"/>
    <property type="match status" value="1"/>
</dbReference>
<dbReference type="SUPFAM" id="SSF161219">
    <property type="entry name" value="CHY zinc finger-like"/>
    <property type="match status" value="1"/>
</dbReference>
<evidence type="ECO:0000313" key="1">
    <source>
        <dbReference type="EMBL" id="KAG5187940.1"/>
    </source>
</evidence>
<evidence type="ECO:0008006" key="3">
    <source>
        <dbReference type="Google" id="ProtNLM"/>
    </source>
</evidence>
<dbReference type="Proteomes" id="UP000664859">
    <property type="component" value="Unassembled WGS sequence"/>
</dbReference>
<dbReference type="InterPro" id="IPR052604">
    <property type="entry name" value="Mito_Tim_assembly_helper"/>
</dbReference>
<name>A0A835ZAP3_9STRA</name>